<dbReference type="Bgee" id="ENSOCUG00000026409">
    <property type="expression patterns" value="Expressed in blood and 17 other cell types or tissues"/>
</dbReference>
<dbReference type="EMBL" id="AAGW02056566">
    <property type="status" value="NOT_ANNOTATED_CDS"/>
    <property type="molecule type" value="Genomic_DNA"/>
</dbReference>
<evidence type="ECO:0000313" key="1">
    <source>
        <dbReference type="Ensembl" id="ENSOCUP00000033048.1"/>
    </source>
</evidence>
<dbReference type="InParanoid" id="A0A5F9CHC6"/>
<reference evidence="1" key="3">
    <citation type="submission" date="2025-09" db="UniProtKB">
        <authorList>
            <consortium name="Ensembl"/>
        </authorList>
    </citation>
    <scope>IDENTIFICATION</scope>
    <source>
        <strain evidence="1">Thorbecke</strain>
    </source>
</reference>
<dbReference type="AlphaFoldDB" id="A0A5F9CHC6"/>
<keyword evidence="2" id="KW-1185">Reference proteome</keyword>
<dbReference type="Proteomes" id="UP000001811">
    <property type="component" value="Chromosome 13"/>
</dbReference>
<organism evidence="1 2">
    <name type="scientific">Oryctolagus cuniculus</name>
    <name type="common">Rabbit</name>
    <dbReference type="NCBI Taxonomy" id="9986"/>
    <lineage>
        <taxon>Eukaryota</taxon>
        <taxon>Metazoa</taxon>
        <taxon>Chordata</taxon>
        <taxon>Craniata</taxon>
        <taxon>Vertebrata</taxon>
        <taxon>Euteleostomi</taxon>
        <taxon>Mammalia</taxon>
        <taxon>Eutheria</taxon>
        <taxon>Euarchontoglires</taxon>
        <taxon>Glires</taxon>
        <taxon>Lagomorpha</taxon>
        <taxon>Leporidae</taxon>
        <taxon>Oryctolagus</taxon>
    </lineage>
</organism>
<reference evidence="1" key="2">
    <citation type="submission" date="2025-08" db="UniProtKB">
        <authorList>
            <consortium name="Ensembl"/>
        </authorList>
    </citation>
    <scope>IDENTIFICATION</scope>
    <source>
        <strain evidence="1">Thorbecke</strain>
    </source>
</reference>
<evidence type="ECO:0000313" key="2">
    <source>
        <dbReference type="Proteomes" id="UP000001811"/>
    </source>
</evidence>
<proteinExistence type="predicted"/>
<dbReference type="Ensembl" id="ENSOCUT00000024555.2">
    <property type="protein sequence ID" value="ENSOCUP00000033048.1"/>
    <property type="gene ID" value="ENSOCUG00000026409.2"/>
</dbReference>
<sequence length="130" mass="14671">VCVCVSDWEPYLDGWINVPCALSLGYASDGRKTCLERSSSSFFLLFFFPRLCSGGRLPLPGRLQQQWQQMKTRVRSTSSGSPSRMPRQMVLKMPSWCLTKMVSHMELKKALILSMVPVLASYTHHLGLST</sequence>
<reference evidence="1 2" key="1">
    <citation type="journal article" date="2011" name="Nature">
        <title>A high-resolution map of human evolutionary constraint using 29 mammals.</title>
        <authorList>
            <person name="Lindblad-Toh K."/>
            <person name="Garber M."/>
            <person name="Zuk O."/>
            <person name="Lin M.F."/>
            <person name="Parker B.J."/>
            <person name="Washietl S."/>
            <person name="Kheradpour P."/>
            <person name="Ernst J."/>
            <person name="Jordan G."/>
            <person name="Mauceli E."/>
            <person name="Ward L.D."/>
            <person name="Lowe C.B."/>
            <person name="Holloway A.K."/>
            <person name="Clamp M."/>
            <person name="Gnerre S."/>
            <person name="Alfoldi J."/>
            <person name="Beal K."/>
            <person name="Chang J."/>
            <person name="Clawson H."/>
            <person name="Cuff J."/>
            <person name="Di Palma F."/>
            <person name="Fitzgerald S."/>
            <person name="Flicek P."/>
            <person name="Guttman M."/>
            <person name="Hubisz M.J."/>
            <person name="Jaffe D.B."/>
            <person name="Jungreis I."/>
            <person name="Kent W.J."/>
            <person name="Kostka D."/>
            <person name="Lara M."/>
            <person name="Martins A.L."/>
            <person name="Massingham T."/>
            <person name="Moltke I."/>
            <person name="Raney B.J."/>
            <person name="Rasmussen M.D."/>
            <person name="Robinson J."/>
            <person name="Stark A."/>
            <person name="Vilella A.J."/>
            <person name="Wen J."/>
            <person name="Xie X."/>
            <person name="Zody M.C."/>
            <person name="Baldwin J."/>
            <person name="Bloom T."/>
            <person name="Chin C.W."/>
            <person name="Heiman D."/>
            <person name="Nicol R."/>
            <person name="Nusbaum C."/>
            <person name="Young S."/>
            <person name="Wilkinson J."/>
            <person name="Worley K.C."/>
            <person name="Kovar C.L."/>
            <person name="Muzny D.M."/>
            <person name="Gibbs R.A."/>
            <person name="Cree A."/>
            <person name="Dihn H.H."/>
            <person name="Fowler G."/>
            <person name="Jhangiani S."/>
            <person name="Joshi V."/>
            <person name="Lee S."/>
            <person name="Lewis L.R."/>
            <person name="Nazareth L.V."/>
            <person name="Okwuonu G."/>
            <person name="Santibanez J."/>
            <person name="Warren W.C."/>
            <person name="Mardis E.R."/>
            <person name="Weinstock G.M."/>
            <person name="Wilson R.K."/>
            <person name="Delehaunty K."/>
            <person name="Dooling D."/>
            <person name="Fronik C."/>
            <person name="Fulton L."/>
            <person name="Fulton B."/>
            <person name="Graves T."/>
            <person name="Minx P."/>
            <person name="Sodergren E."/>
            <person name="Birney E."/>
            <person name="Margulies E.H."/>
            <person name="Herrero J."/>
            <person name="Green E.D."/>
            <person name="Haussler D."/>
            <person name="Siepel A."/>
            <person name="Goldman N."/>
            <person name="Pollard K.S."/>
            <person name="Pedersen J.S."/>
            <person name="Lander E.S."/>
            <person name="Kellis M."/>
        </authorList>
    </citation>
    <scope>NUCLEOTIDE SEQUENCE [LARGE SCALE GENOMIC DNA]</scope>
    <source>
        <strain evidence="1 2">Thorbecke inbred</strain>
    </source>
</reference>
<name>A0A5F9CHC6_RABIT</name>
<accession>A0A5F9CHC6</accession>
<protein>
    <submittedName>
        <fullName evidence="1">Uncharacterized protein</fullName>
    </submittedName>
</protein>
<dbReference type="GeneTree" id="ENSGT01030000235811"/>